<dbReference type="AlphaFoldDB" id="A0A0U1DUA2"/>
<dbReference type="Proteomes" id="UP000199601">
    <property type="component" value="Unassembled WGS sequence"/>
</dbReference>
<reference evidence="2" key="1">
    <citation type="submission" date="2015-03" db="EMBL/GenBank/DDBJ databases">
        <authorList>
            <person name="Urmite Genomes"/>
        </authorList>
    </citation>
    <scope>NUCLEOTIDE SEQUENCE [LARGE SCALE GENOMIC DNA]</scope>
    <source>
        <strain evidence="2">CSUR P1344</strain>
    </source>
</reference>
<sequence>MNELTVLYLARGSNGREPLERFLESYRAHDAGVSHQLLVVFKGYAEENALRQDEAYAQAFGAETIRLARDDLFDIGAYRESASMIESRYIAFFNSFSEIVADKWLAHLHCGIRQQDVGLVGATGSWESHASAALHRIKARSLPTDVINWLYVWRLFPHFPNPHIRTTGFIIQRDIFLALKGAETRSKQLAYVFESGWTGMTRQIERQGLKVLVAGRDGRHFEKKDWPESGTYCANGQSNLIVQDNHTRKYDTGSAAWRRELQRRAWERPALVRARRHIEVES</sequence>
<dbReference type="RefSeq" id="WP_090423252.1">
    <property type="nucleotide sequence ID" value="NZ_CTEC01000002.1"/>
</dbReference>
<evidence type="ECO:0000313" key="2">
    <source>
        <dbReference type="Proteomes" id="UP000199601"/>
    </source>
</evidence>
<evidence type="ECO:0000313" key="1">
    <source>
        <dbReference type="EMBL" id="CQD22847.1"/>
    </source>
</evidence>
<protein>
    <submittedName>
        <fullName evidence="1">Uncharacterized protein</fullName>
    </submittedName>
</protein>
<accession>A0A0U1DUA2</accession>
<gene>
    <name evidence="1" type="ORF">BN000_05745</name>
</gene>
<dbReference type="EMBL" id="CTEC01000002">
    <property type="protein sequence ID" value="CQD22847.1"/>
    <property type="molecule type" value="Genomic_DNA"/>
</dbReference>
<name>A0A0U1DUA2_9MYCO</name>
<proteinExistence type="predicted"/>
<keyword evidence="2" id="KW-1185">Reference proteome</keyword>
<organism evidence="1 2">
    <name type="scientific">Mycobacterium europaeum</name>
    <dbReference type="NCBI Taxonomy" id="761804"/>
    <lineage>
        <taxon>Bacteria</taxon>
        <taxon>Bacillati</taxon>
        <taxon>Actinomycetota</taxon>
        <taxon>Actinomycetes</taxon>
        <taxon>Mycobacteriales</taxon>
        <taxon>Mycobacteriaceae</taxon>
        <taxon>Mycobacterium</taxon>
        <taxon>Mycobacterium simiae complex</taxon>
    </lineage>
</organism>